<dbReference type="NCBIfam" id="NF001126">
    <property type="entry name" value="PRK00139.1-4"/>
    <property type="match status" value="1"/>
</dbReference>
<evidence type="ECO:0000313" key="12">
    <source>
        <dbReference type="EMBL" id="MFC7334128.1"/>
    </source>
</evidence>
<feature type="binding site" evidence="7">
    <location>
        <position position="190"/>
    </location>
    <ligand>
        <name>UDP-N-acetyl-alpha-D-muramoyl-L-alanyl-D-glutamate</name>
        <dbReference type="ChEBI" id="CHEBI:83900"/>
    </ligand>
</feature>
<dbReference type="SUPFAM" id="SSF53244">
    <property type="entry name" value="MurD-like peptide ligases, peptide-binding domain"/>
    <property type="match status" value="1"/>
</dbReference>
<dbReference type="EC" id="6.3.2.13" evidence="7"/>
<evidence type="ECO:0000256" key="7">
    <source>
        <dbReference type="HAMAP-Rule" id="MF_00208"/>
    </source>
</evidence>
<keyword evidence="7" id="KW-0547">Nucleotide-binding</keyword>
<feature type="binding site" evidence="7">
    <location>
        <position position="34"/>
    </location>
    <ligand>
        <name>UDP-N-acetyl-alpha-D-muramoyl-L-alanyl-D-glutamate</name>
        <dbReference type="ChEBI" id="CHEBI:83900"/>
    </ligand>
</feature>
<dbReference type="InterPro" id="IPR036615">
    <property type="entry name" value="Mur_ligase_C_dom_sf"/>
</dbReference>
<dbReference type="NCBIfam" id="NF001124">
    <property type="entry name" value="PRK00139.1-2"/>
    <property type="match status" value="1"/>
</dbReference>
<gene>
    <name evidence="7" type="primary">murE</name>
    <name evidence="12" type="ORF">ACFQPS_13225</name>
</gene>
<name>A0ABW2KVP1_9PROT</name>
<dbReference type="SUPFAM" id="SSF53623">
    <property type="entry name" value="MurD-like peptide ligases, catalytic domain"/>
    <property type="match status" value="1"/>
</dbReference>
<comment type="cofactor">
    <cofactor evidence="7">
        <name>Mg(2+)</name>
        <dbReference type="ChEBI" id="CHEBI:18420"/>
    </cofactor>
</comment>
<feature type="binding site" evidence="7">
    <location>
        <position position="460"/>
    </location>
    <ligand>
        <name>meso-2,6-diaminopimelate</name>
        <dbReference type="ChEBI" id="CHEBI:57791"/>
    </ligand>
</feature>
<evidence type="ECO:0000256" key="2">
    <source>
        <dbReference type="ARBA" id="ARBA00022618"/>
    </source>
</evidence>
<evidence type="ECO:0000259" key="11">
    <source>
        <dbReference type="Pfam" id="PF08245"/>
    </source>
</evidence>
<feature type="binding site" evidence="7">
    <location>
        <position position="464"/>
    </location>
    <ligand>
        <name>meso-2,6-diaminopimelate</name>
        <dbReference type="ChEBI" id="CHEBI:57791"/>
    </ligand>
</feature>
<dbReference type="SUPFAM" id="SSF63418">
    <property type="entry name" value="MurE/MurF N-terminal domain"/>
    <property type="match status" value="1"/>
</dbReference>
<reference evidence="13" key="1">
    <citation type="journal article" date="2019" name="Int. J. Syst. Evol. Microbiol.">
        <title>The Global Catalogue of Microorganisms (GCM) 10K type strain sequencing project: providing services to taxonomists for standard genome sequencing and annotation.</title>
        <authorList>
            <consortium name="The Broad Institute Genomics Platform"/>
            <consortium name="The Broad Institute Genome Sequencing Center for Infectious Disease"/>
            <person name="Wu L."/>
            <person name="Ma J."/>
        </authorList>
    </citation>
    <scope>NUCLEOTIDE SEQUENCE [LARGE SCALE GENOMIC DNA]</scope>
    <source>
        <strain evidence="13">CGMCC 1.16275</strain>
    </source>
</reference>
<comment type="catalytic activity">
    <reaction evidence="7">
        <text>UDP-N-acetyl-alpha-D-muramoyl-L-alanyl-D-glutamate + meso-2,6-diaminopimelate + ATP = UDP-N-acetyl-alpha-D-muramoyl-L-alanyl-gamma-D-glutamyl-meso-2,6-diaminopimelate + ADP + phosphate + H(+)</text>
        <dbReference type="Rhea" id="RHEA:23676"/>
        <dbReference type="ChEBI" id="CHEBI:15378"/>
        <dbReference type="ChEBI" id="CHEBI:30616"/>
        <dbReference type="ChEBI" id="CHEBI:43474"/>
        <dbReference type="ChEBI" id="CHEBI:57791"/>
        <dbReference type="ChEBI" id="CHEBI:83900"/>
        <dbReference type="ChEBI" id="CHEBI:83905"/>
        <dbReference type="ChEBI" id="CHEBI:456216"/>
        <dbReference type="EC" id="6.3.2.13"/>
    </reaction>
</comment>
<organism evidence="12 13">
    <name type="scientific">Rhodocista pekingensis</name>
    <dbReference type="NCBI Taxonomy" id="201185"/>
    <lineage>
        <taxon>Bacteria</taxon>
        <taxon>Pseudomonadati</taxon>
        <taxon>Pseudomonadota</taxon>
        <taxon>Alphaproteobacteria</taxon>
        <taxon>Rhodospirillales</taxon>
        <taxon>Azospirillaceae</taxon>
        <taxon>Rhodocista</taxon>
    </lineage>
</organism>
<keyword evidence="7" id="KW-0067">ATP-binding</keyword>
<feature type="domain" description="Mur ligase C-terminal" evidence="10">
    <location>
        <begin position="338"/>
        <end position="462"/>
    </location>
</feature>
<comment type="similarity">
    <text evidence="1 7">Belongs to the MurCDEF family. MurE subfamily.</text>
</comment>
<keyword evidence="13" id="KW-1185">Reference proteome</keyword>
<dbReference type="PANTHER" id="PTHR23135">
    <property type="entry name" value="MUR LIGASE FAMILY MEMBER"/>
    <property type="match status" value="1"/>
</dbReference>
<dbReference type="EMBL" id="JBHTCM010000012">
    <property type="protein sequence ID" value="MFC7334128.1"/>
    <property type="molecule type" value="Genomic_DNA"/>
</dbReference>
<comment type="PTM">
    <text evidence="7">Carboxylation is probably crucial for Mg(2+) binding and, consequently, for the gamma-phosphate positioning of ATP.</text>
</comment>
<proteinExistence type="inferred from homology"/>
<feature type="short sequence motif" description="Meso-diaminopimelate recognition motif" evidence="7">
    <location>
        <begin position="412"/>
        <end position="415"/>
    </location>
</feature>
<evidence type="ECO:0000256" key="3">
    <source>
        <dbReference type="ARBA" id="ARBA00022960"/>
    </source>
</evidence>
<evidence type="ECO:0000256" key="1">
    <source>
        <dbReference type="ARBA" id="ARBA00005898"/>
    </source>
</evidence>
<dbReference type="Pfam" id="PF01225">
    <property type="entry name" value="Mur_ligase"/>
    <property type="match status" value="1"/>
</dbReference>
<evidence type="ECO:0000259" key="10">
    <source>
        <dbReference type="Pfam" id="PF02875"/>
    </source>
</evidence>
<comment type="function">
    <text evidence="7">Catalyzes the addition of meso-diaminopimelic acid to the nucleotide precursor UDP-N-acetylmuramoyl-L-alanyl-D-glutamate (UMAG) in the biosynthesis of bacterial cell-wall peptidoglycan.</text>
</comment>
<dbReference type="InterPro" id="IPR004101">
    <property type="entry name" value="Mur_ligase_C"/>
</dbReference>
<sequence length="491" mass="51694">MKKLSDIMASRTEIAVSALALERDPPITALTADSRKVVPGTLFAALPGTRHDGRDFIAQAVAAGASAVLAPKGTVLPPGCEHVALIEDLNPRRRLALLAAAFYGAQPHRIAAVTGTNGKTSTAQFTRQIWAGLGHRSGAMGTLGLVADGFPNIETLTTPDPVELHRLLAELARGGVTHLAMEASSHGLDQFRLDGVLVTCAGFTNLTRDHLDYHRTMEAYFQAKATLFERVMPQGAVAVLNADTPQFEALAALCRSRKQTVIGYGERGRELALRGARPLPHGQQVEIEVFGTRHSLELPLVGNFQLWNALCALGLVIGSGEDPAAAAAQLARLTGVRGRLDLVARLKNGAAVYVDYAHTPDGLETVLKALRPHTVGRLVAVFGAGGDRDPGKRPLMGEVVARLADRAIVTDDNPRSEVPAAIRAAILAACPDATEIGDRAEAIEAAIAGLAPGDVLVICGKGHEQGQIVGTEVRPFDDAAVARAAVGRLNV</sequence>
<protein>
    <recommendedName>
        <fullName evidence="7">UDP-N-acetylmuramoyl-L-alanyl-D-glutamate--2,6-diaminopimelate ligase</fullName>
        <ecNumber evidence="7">6.3.2.13</ecNumber>
    </recommendedName>
    <alternativeName>
        <fullName evidence="7">Meso-A2pm-adding enzyme</fullName>
    </alternativeName>
    <alternativeName>
        <fullName evidence="7">Meso-diaminopimelate-adding enzyme</fullName>
    </alternativeName>
    <alternativeName>
        <fullName evidence="7">UDP-MurNAc-L-Ala-D-Glu:meso-diaminopimelate ligase</fullName>
    </alternativeName>
    <alternativeName>
        <fullName evidence="7">UDP-MurNAc-tripeptide synthetase</fullName>
    </alternativeName>
    <alternativeName>
        <fullName evidence="7">UDP-N-acetylmuramyl-tripeptide synthetase</fullName>
    </alternativeName>
</protein>
<evidence type="ECO:0000313" key="13">
    <source>
        <dbReference type="Proteomes" id="UP001596456"/>
    </source>
</evidence>
<keyword evidence="6 7" id="KW-0961">Cell wall biogenesis/degradation</keyword>
<evidence type="ECO:0000256" key="5">
    <source>
        <dbReference type="ARBA" id="ARBA00023306"/>
    </source>
</evidence>
<dbReference type="NCBIfam" id="TIGR01085">
    <property type="entry name" value="murE"/>
    <property type="match status" value="1"/>
</dbReference>
<feature type="modified residue" description="N6-carboxylysine" evidence="7">
    <location>
        <position position="224"/>
    </location>
</feature>
<feature type="binding site" evidence="7">
    <location>
        <begin position="412"/>
        <end position="415"/>
    </location>
    <ligand>
        <name>meso-2,6-diaminopimelate</name>
        <dbReference type="ChEBI" id="CHEBI:57791"/>
    </ligand>
</feature>
<dbReference type="PANTHER" id="PTHR23135:SF4">
    <property type="entry name" value="UDP-N-ACETYLMURAMOYL-L-ALANYL-D-GLUTAMATE--2,6-DIAMINOPIMELATE LIGASE MURE HOMOLOG, CHLOROPLASTIC"/>
    <property type="match status" value="1"/>
</dbReference>
<dbReference type="Pfam" id="PF02875">
    <property type="entry name" value="Mur_ligase_C"/>
    <property type="match status" value="1"/>
</dbReference>
<comment type="caution">
    <text evidence="12">The sequence shown here is derived from an EMBL/GenBank/DDBJ whole genome shotgun (WGS) entry which is preliminary data.</text>
</comment>
<dbReference type="InterPro" id="IPR000713">
    <property type="entry name" value="Mur_ligase_N"/>
</dbReference>
<feature type="binding site" evidence="7">
    <location>
        <begin position="157"/>
        <end position="158"/>
    </location>
    <ligand>
        <name>UDP-N-acetyl-alpha-D-muramoyl-L-alanyl-D-glutamate</name>
        <dbReference type="ChEBI" id="CHEBI:83900"/>
    </ligand>
</feature>
<dbReference type="GO" id="GO:0008765">
    <property type="term" value="F:UDP-N-acetylmuramoylalanyl-D-glutamate-2,6-diaminopimelate ligase activity"/>
    <property type="evidence" value="ECO:0007669"/>
    <property type="project" value="UniProtKB-EC"/>
</dbReference>
<comment type="pathway">
    <text evidence="7 8">Cell wall biogenesis; peptidoglycan biosynthesis.</text>
</comment>
<feature type="binding site" evidence="7">
    <location>
        <begin position="115"/>
        <end position="121"/>
    </location>
    <ligand>
        <name>ATP</name>
        <dbReference type="ChEBI" id="CHEBI:30616"/>
    </ligand>
</feature>
<comment type="caution">
    <text evidence="7">Lacks conserved residue(s) required for the propagation of feature annotation.</text>
</comment>
<dbReference type="InterPro" id="IPR005761">
    <property type="entry name" value="UDP-N-AcMur-Glu-dNH2Pim_ligase"/>
</dbReference>
<dbReference type="Pfam" id="PF08245">
    <property type="entry name" value="Mur_ligase_M"/>
    <property type="match status" value="1"/>
</dbReference>
<feature type="domain" description="Mur ligase central" evidence="11">
    <location>
        <begin position="113"/>
        <end position="315"/>
    </location>
</feature>
<dbReference type="InterPro" id="IPR036565">
    <property type="entry name" value="Mur-like_cat_sf"/>
</dbReference>
<keyword evidence="7" id="KW-0460">Magnesium</keyword>
<evidence type="ECO:0000256" key="8">
    <source>
        <dbReference type="RuleBase" id="RU004135"/>
    </source>
</evidence>
<feature type="binding site" evidence="7">
    <location>
        <position position="184"/>
    </location>
    <ligand>
        <name>UDP-N-acetyl-alpha-D-muramoyl-L-alanyl-D-glutamate</name>
        <dbReference type="ChEBI" id="CHEBI:83900"/>
    </ligand>
</feature>
<evidence type="ECO:0000259" key="9">
    <source>
        <dbReference type="Pfam" id="PF01225"/>
    </source>
</evidence>
<accession>A0ABW2KVP1</accession>
<comment type="subcellular location">
    <subcellularLocation>
        <location evidence="7 8">Cytoplasm</location>
    </subcellularLocation>
</comment>
<dbReference type="Proteomes" id="UP001596456">
    <property type="component" value="Unassembled WGS sequence"/>
</dbReference>
<dbReference type="HAMAP" id="MF_00208">
    <property type="entry name" value="MurE"/>
    <property type="match status" value="1"/>
</dbReference>
<keyword evidence="5 7" id="KW-0131">Cell cycle</keyword>
<dbReference type="Gene3D" id="3.90.190.20">
    <property type="entry name" value="Mur ligase, C-terminal domain"/>
    <property type="match status" value="1"/>
</dbReference>
<keyword evidence="7" id="KW-0963">Cytoplasm</keyword>
<dbReference type="Gene3D" id="3.40.1390.10">
    <property type="entry name" value="MurE/MurF, N-terminal domain"/>
    <property type="match status" value="1"/>
</dbReference>
<dbReference type="Gene3D" id="3.40.1190.10">
    <property type="entry name" value="Mur-like, catalytic domain"/>
    <property type="match status" value="1"/>
</dbReference>
<keyword evidence="7 12" id="KW-0436">Ligase</keyword>
<dbReference type="InterPro" id="IPR013221">
    <property type="entry name" value="Mur_ligase_cen"/>
</dbReference>
<evidence type="ECO:0000256" key="6">
    <source>
        <dbReference type="ARBA" id="ARBA00023316"/>
    </source>
</evidence>
<feature type="domain" description="Mur ligase N-terminal catalytic" evidence="9">
    <location>
        <begin position="27"/>
        <end position="103"/>
    </location>
</feature>
<keyword evidence="2 7" id="KW-0132">Cell division</keyword>
<dbReference type="RefSeq" id="WP_377359705.1">
    <property type="nucleotide sequence ID" value="NZ_JBHTCM010000012.1"/>
</dbReference>
<dbReference type="InterPro" id="IPR035911">
    <property type="entry name" value="MurE/MurF_N"/>
</dbReference>
<evidence type="ECO:0000256" key="4">
    <source>
        <dbReference type="ARBA" id="ARBA00022984"/>
    </source>
</evidence>
<feature type="binding site" evidence="7">
    <location>
        <position position="388"/>
    </location>
    <ligand>
        <name>meso-2,6-diaminopimelate</name>
        <dbReference type="ChEBI" id="CHEBI:57791"/>
    </ligand>
</feature>
<feature type="binding site" evidence="7">
    <location>
        <position position="192"/>
    </location>
    <ligand>
        <name>UDP-N-acetyl-alpha-D-muramoyl-L-alanyl-D-glutamate</name>
        <dbReference type="ChEBI" id="CHEBI:83900"/>
    </ligand>
</feature>
<keyword evidence="3 7" id="KW-0133">Cell shape</keyword>
<keyword evidence="4 7" id="KW-0573">Peptidoglycan synthesis</keyword>